<reference evidence="2 3" key="1">
    <citation type="journal article" date="2014" name="Agronomy (Basel)">
        <title>A Draft Genome Sequence for Ensete ventricosum, the Drought-Tolerant Tree Against Hunger.</title>
        <authorList>
            <person name="Harrison J."/>
            <person name="Moore K.A."/>
            <person name="Paszkiewicz K."/>
            <person name="Jones T."/>
            <person name="Grant M."/>
            <person name="Ambacheew D."/>
            <person name="Muzemil S."/>
            <person name="Studholme D.J."/>
        </authorList>
    </citation>
    <scope>NUCLEOTIDE SEQUENCE [LARGE SCALE GENOMIC DNA]</scope>
</reference>
<reference evidence="2" key="2">
    <citation type="submission" date="2018-09" db="EMBL/GenBank/DDBJ databases">
        <authorList>
            <person name="Harrison J."/>
            <person name="Moore K.A."/>
            <person name="Paszkiewicz K."/>
            <person name="Jones T."/>
            <person name="Grant M."/>
            <person name="Ambacheew D."/>
            <person name="Muzemil S."/>
            <person name="Studholme D."/>
        </authorList>
    </citation>
    <scope>NUCLEOTIDE SEQUENCE</scope>
</reference>
<evidence type="ECO:0000313" key="3">
    <source>
        <dbReference type="Proteomes" id="UP000287651"/>
    </source>
</evidence>
<comment type="caution">
    <text evidence="2">The sequence shown here is derived from an EMBL/GenBank/DDBJ whole genome shotgun (WGS) entry which is preliminary data.</text>
</comment>
<dbReference type="AlphaFoldDB" id="A0A426X4L5"/>
<evidence type="ECO:0000313" key="1">
    <source>
        <dbReference type="EMBL" id="KAJ8476107.1"/>
    </source>
</evidence>
<dbReference type="EMBL" id="JAQQAF010000006">
    <property type="protein sequence ID" value="KAJ8476107.1"/>
    <property type="molecule type" value="Genomic_DNA"/>
</dbReference>
<sequence length="159" mass="17438">MGNSACTPFAASGGSIKVINGEGGLEEHVQSVRAAELMVENPGQFVCSSNHLSVGCRIPGLTADEALQRRRVYFLLPMDMLFSVLTEEEMAALSRRASAAMKRWGASNNHIGRRIFPVLSDLCLLPAETKQVNEPARISKRMSRQRSWKPALDTIVEVP</sequence>
<protein>
    <submittedName>
        <fullName evidence="2">Uncharacterized protein</fullName>
    </submittedName>
</protein>
<dbReference type="InterPro" id="IPR025322">
    <property type="entry name" value="PADRE_dom"/>
</dbReference>
<dbReference type="EMBL" id="AMZH03026871">
    <property type="protein sequence ID" value="RRT34409.1"/>
    <property type="molecule type" value="Genomic_DNA"/>
</dbReference>
<keyword evidence="4" id="KW-1185">Reference proteome</keyword>
<evidence type="ECO:0000313" key="4">
    <source>
        <dbReference type="Proteomes" id="UP001222027"/>
    </source>
</evidence>
<organism evidence="2 3">
    <name type="scientific">Ensete ventricosum</name>
    <name type="common">Abyssinian banana</name>
    <name type="synonym">Musa ensete</name>
    <dbReference type="NCBI Taxonomy" id="4639"/>
    <lineage>
        <taxon>Eukaryota</taxon>
        <taxon>Viridiplantae</taxon>
        <taxon>Streptophyta</taxon>
        <taxon>Embryophyta</taxon>
        <taxon>Tracheophyta</taxon>
        <taxon>Spermatophyta</taxon>
        <taxon>Magnoliopsida</taxon>
        <taxon>Liliopsida</taxon>
        <taxon>Zingiberales</taxon>
        <taxon>Musaceae</taxon>
        <taxon>Ensete</taxon>
    </lineage>
</organism>
<dbReference type="Pfam" id="PF14009">
    <property type="entry name" value="PADRE"/>
    <property type="match status" value="1"/>
</dbReference>
<evidence type="ECO:0000313" key="2">
    <source>
        <dbReference type="EMBL" id="RRT34409.1"/>
    </source>
</evidence>
<gene>
    <name evidence="2" type="ORF">B296_00054436</name>
    <name evidence="1" type="ORF">OPV22_019834</name>
</gene>
<accession>A0A426X4L5</accession>
<dbReference type="OrthoDB" id="771105at2759"/>
<dbReference type="Proteomes" id="UP001222027">
    <property type="component" value="Unassembled WGS sequence"/>
</dbReference>
<reference evidence="1 4" key="3">
    <citation type="submission" date="2022-12" db="EMBL/GenBank/DDBJ databases">
        <title>Chromosome-scale assembly of the Ensete ventricosum genome.</title>
        <authorList>
            <person name="Dussert Y."/>
            <person name="Stocks J."/>
            <person name="Wendawek A."/>
            <person name="Woldeyes F."/>
            <person name="Nichols R.A."/>
            <person name="Borrell J.S."/>
        </authorList>
    </citation>
    <scope>NUCLEOTIDE SEQUENCE [LARGE SCALE GENOMIC DNA]</scope>
    <source>
        <strain evidence="4">cv. Maze</strain>
        <strain evidence="1">MazeRef_0001</strain>
        <tissue evidence="1">Seeds</tissue>
    </source>
</reference>
<dbReference type="Proteomes" id="UP000287651">
    <property type="component" value="Unassembled WGS sequence"/>
</dbReference>
<name>A0A426X4L5_ENSVE</name>
<dbReference type="PANTHER" id="PTHR33052">
    <property type="entry name" value="DUF4228 DOMAIN PROTEIN-RELATED"/>
    <property type="match status" value="1"/>
</dbReference>
<proteinExistence type="predicted"/>